<sequence>MVSIEKQDLGPKEASLFRQILKLYEIKQYKKGLKNANQILKKYPEHGETLAMKGLILSLLNKKSEGYELVRKGLRNNLTSHICWHVFGLFHRLDKNYNEAIKCYLNALKYDKENLQILRDLALLQTHKRLFIQLVNTRNTLLQLNPKQRQNWTAYALANDLKGDFIVAEKALTTYENTSKDLFLKDYENSEIILYKCSVMLKSKNYSQVLDYVNSMEFLIVDKVSIMEIKAKCFLKLQKKEAVDEYIRLLDRNSENHLYYMNLAKAKGLRNKHEIVDINGLKQMYYDLQKRYPKSYVAERMPLDFLSGNEFKIVINKYLKKLFEKGVPSAFRSIKSLYSDEEKRNIIQELVEQYLNDLYLKQDISYSDKDKNPSILLWVLYFLAQHYDHLRKIEKALMYIDKAIEHTPTLVELYMTKARIYKHAGNSQLAMSFLNDARKLDLQDRYINTKCAKYMLRNNHNKEAVDILSLFVKTDIIGGPVEDLVDMQCIWFIFEDGASFFRQKKYNIALKRFETIRKIFDIWNDDQFDFHSYSLRRGTIRAYTDCLKWEDCLFSHPCYLKAAKLAINIYMLLYDQPNLKNNFNCTDLTSFDNKKTLKQTENIKFQNNLDAKKIKKENERENNIQNVDDDPNGNKLIQTENPLEEAFRFLLPLQPFSINNIHVYIMEFEIYFRQKKYLKALKSILNAQKLDSYHPELHLKIIYFKKNLRNISNFHEIKEIIEENKMFTDDFTEYDLNEEFYKHTKELSAYHVLSYIKSLIFINEHSHLEEAATQLLSFNNITVLKEALNVITEDKLRDVFKKQILVKFPLATGFD</sequence>
<comment type="caution">
    <text evidence="1">The sequence shown here is derived from an EMBL/GenBank/DDBJ whole genome shotgun (WGS) entry which is preliminary data.</text>
</comment>
<organism evidence="1 2">
    <name type="scientific">Pneumocystis oryctolagi</name>
    <dbReference type="NCBI Taxonomy" id="42067"/>
    <lineage>
        <taxon>Eukaryota</taxon>
        <taxon>Fungi</taxon>
        <taxon>Dikarya</taxon>
        <taxon>Ascomycota</taxon>
        <taxon>Taphrinomycotina</taxon>
        <taxon>Pneumocystomycetes</taxon>
        <taxon>Pneumocystaceae</taxon>
        <taxon>Pneumocystis</taxon>
    </lineage>
</organism>
<dbReference type="EMBL" id="JABTEG010000018">
    <property type="protein sequence ID" value="KAG4303848.1"/>
    <property type="molecule type" value="Genomic_DNA"/>
</dbReference>
<reference evidence="1 2" key="1">
    <citation type="journal article" date="2021" name="Commun. Biol.">
        <title>Genomic insights into the host specific adaptation of the Pneumocystis genus.</title>
        <authorList>
            <person name="Cisse O.H."/>
            <person name="Ma L."/>
            <person name="Dekker J.P."/>
            <person name="Khil P.P."/>
            <person name="Youn J.-H."/>
            <person name="Brenchley J.M."/>
            <person name="Blair R."/>
            <person name="Pahar B."/>
            <person name="Chabe M."/>
            <person name="Van Rompay K.K.A."/>
            <person name="Keesler R."/>
            <person name="Sukura A."/>
            <person name="Hirsch V."/>
            <person name="Kutty G."/>
            <person name="Liu Y."/>
            <person name="Peng L."/>
            <person name="Chen J."/>
            <person name="Song J."/>
            <person name="Weissenbacher-Lang C."/>
            <person name="Xu J."/>
            <person name="Upham N.S."/>
            <person name="Stajich J.E."/>
            <person name="Cuomo C.A."/>
            <person name="Cushion M.T."/>
            <person name="Kovacs J.A."/>
        </authorList>
    </citation>
    <scope>NUCLEOTIDE SEQUENCE [LARGE SCALE GENOMIC DNA]</scope>
    <source>
        <strain evidence="1 2">RABM</strain>
    </source>
</reference>
<dbReference type="Proteomes" id="UP000768646">
    <property type="component" value="Unassembled WGS sequence"/>
</dbReference>
<keyword evidence="2" id="KW-1185">Reference proteome</keyword>
<accession>A0ACB7CAC2</accession>
<proteinExistence type="predicted"/>
<name>A0ACB7CAC2_9ASCO</name>
<gene>
    <name evidence="1" type="ORF">PORY_002736</name>
</gene>
<evidence type="ECO:0000313" key="1">
    <source>
        <dbReference type="EMBL" id="KAG4303848.1"/>
    </source>
</evidence>
<protein>
    <submittedName>
        <fullName evidence="1">Uncharacterized protein</fullName>
    </submittedName>
</protein>
<evidence type="ECO:0000313" key="2">
    <source>
        <dbReference type="Proteomes" id="UP000768646"/>
    </source>
</evidence>